<protein>
    <recommendedName>
        <fullName evidence="3">Alpha/beta hydrolase</fullName>
    </recommendedName>
</protein>
<proteinExistence type="predicted"/>
<keyword evidence="2" id="KW-1185">Reference proteome</keyword>
<sequence length="183" mass="19854">MSTNVLILPGYGNSGPEHWQSRWQQAEPDWQRVEQHDWEQPQCADWCEALETAVAACGADSVLVAHSLGCLQVAHWAQATRLRVRAALLVAVPDPALPVFPPQAQGFTPLPRQALPFPSLLVASRDDPYASLDYARQCAAAWGSEYVDIGAAGHINATSGFGDWPQGRALLQRLLAMSSGARD</sequence>
<dbReference type="SUPFAM" id="SSF53474">
    <property type="entry name" value="alpha/beta-Hydrolases"/>
    <property type="match status" value="1"/>
</dbReference>
<dbReference type="OrthoDB" id="9804993at2"/>
<comment type="caution">
    <text evidence="1">The sequence shown here is derived from an EMBL/GenBank/DDBJ whole genome shotgun (WGS) entry which is preliminary data.</text>
</comment>
<dbReference type="Gene3D" id="3.40.50.1820">
    <property type="entry name" value="alpha/beta hydrolase"/>
    <property type="match status" value="1"/>
</dbReference>
<evidence type="ECO:0000313" key="2">
    <source>
        <dbReference type="Proteomes" id="UP000246569"/>
    </source>
</evidence>
<dbReference type="AlphaFoldDB" id="A0A317MSM8"/>
<evidence type="ECO:0008006" key="3">
    <source>
        <dbReference type="Google" id="ProtNLM"/>
    </source>
</evidence>
<reference evidence="1 2" key="1">
    <citation type="submission" date="2018-05" db="EMBL/GenBank/DDBJ databases">
        <title>Genomic Encyclopedia of Type Strains, Phase IV (KMG-IV): sequencing the most valuable type-strain genomes for metagenomic binning, comparative biology and taxonomic classification.</title>
        <authorList>
            <person name="Goeker M."/>
        </authorList>
    </citation>
    <scope>NUCLEOTIDE SEQUENCE [LARGE SCALE GENOMIC DNA]</scope>
    <source>
        <strain evidence="1 2">DSM 23606</strain>
    </source>
</reference>
<dbReference type="EMBL" id="QGTJ01000008">
    <property type="protein sequence ID" value="PWV60209.1"/>
    <property type="molecule type" value="Genomic_DNA"/>
</dbReference>
<organism evidence="1 2">
    <name type="scientific">Plasticicumulans acidivorans</name>
    <dbReference type="NCBI Taxonomy" id="886464"/>
    <lineage>
        <taxon>Bacteria</taxon>
        <taxon>Pseudomonadati</taxon>
        <taxon>Pseudomonadota</taxon>
        <taxon>Gammaproteobacteria</taxon>
        <taxon>Candidatus Competibacteraceae</taxon>
        <taxon>Plasticicumulans</taxon>
    </lineage>
</organism>
<dbReference type="InterPro" id="IPR029058">
    <property type="entry name" value="AB_hydrolase_fold"/>
</dbReference>
<dbReference type="Proteomes" id="UP000246569">
    <property type="component" value="Unassembled WGS sequence"/>
</dbReference>
<name>A0A317MSM8_9GAMM</name>
<evidence type="ECO:0000313" key="1">
    <source>
        <dbReference type="EMBL" id="PWV60209.1"/>
    </source>
</evidence>
<accession>A0A317MSM8</accession>
<gene>
    <name evidence="1" type="ORF">C7443_108138</name>
</gene>
<dbReference type="InterPro" id="IPR010662">
    <property type="entry name" value="RBBP9/YdeN"/>
</dbReference>
<dbReference type="Pfam" id="PF06821">
    <property type="entry name" value="Ser_hydrolase"/>
    <property type="match status" value="1"/>
</dbReference>
<dbReference type="GO" id="GO:0016787">
    <property type="term" value="F:hydrolase activity"/>
    <property type="evidence" value="ECO:0007669"/>
    <property type="project" value="InterPro"/>
</dbReference>